<dbReference type="GO" id="GO:0016491">
    <property type="term" value="F:oxidoreductase activity"/>
    <property type="evidence" value="ECO:0007669"/>
    <property type="project" value="UniProtKB-KW"/>
</dbReference>
<dbReference type="GO" id="GO:0051301">
    <property type="term" value="P:cell division"/>
    <property type="evidence" value="ECO:0007669"/>
    <property type="project" value="UniProtKB-KW"/>
</dbReference>
<gene>
    <name evidence="7" type="ORF">SAMN05216215_101471</name>
</gene>
<keyword evidence="8" id="KW-1185">Reference proteome</keyword>
<dbReference type="InterPro" id="IPR045087">
    <property type="entry name" value="Cu-oxidase_fam"/>
</dbReference>
<dbReference type="RefSeq" id="WP_093266477.1">
    <property type="nucleotide sequence ID" value="NZ_FNOK01000014.1"/>
</dbReference>
<name>A0A1H3E261_9PSEU</name>
<dbReference type="STRING" id="418495.SAMN05216215_101471"/>
<dbReference type="AlphaFoldDB" id="A0A1H3E261"/>
<dbReference type="InterPro" id="IPR011707">
    <property type="entry name" value="Cu-oxidase-like_N"/>
</dbReference>
<dbReference type="Pfam" id="PF07731">
    <property type="entry name" value="Cu-oxidase_2"/>
    <property type="match status" value="1"/>
</dbReference>
<dbReference type="SUPFAM" id="SSF49503">
    <property type="entry name" value="Cupredoxins"/>
    <property type="match status" value="3"/>
</dbReference>
<dbReference type="Proteomes" id="UP000199529">
    <property type="component" value="Unassembled WGS sequence"/>
</dbReference>
<dbReference type="InterPro" id="IPR001117">
    <property type="entry name" value="Cu-oxidase_2nd"/>
</dbReference>
<feature type="domain" description="Plastocyanin-like" evidence="6">
    <location>
        <begin position="89"/>
        <end position="194"/>
    </location>
</feature>
<sequence>MRIDDDGGGVGGDSSDGVLRRRALSRRGFLGLGAGLAAVGAAQACSSPAAPAPVSPTGPQVLESERARRAANARIVNVDLRARPTTVDLGGPQVTTWAFDDRLPGREIRLRRGEVLRASLANELPQDTSVHWHGIAMRNDMDGVPGVTQEAVKSGAKFDYEFTLPDPGTYFFHPHVGVQLDRGLYAPLIVEDPDEPGRYDAEAVVVLDDWLDGVAGDPDTKLAELKSEGMQMGGMDHGGMPGMGDGSAGPLGSDTGDVDYPHYLINGRVPTAPNTIEAWPGQRLRLRIINAASDTAFRVALGGHRMVITHTDGFPVQPVETDSLLIGMGERYDAVVTAGDGVFPLVASAEGKQGQGLALVRTGSGAPPAPDARPAELDGRLLTAGALAAAEPVRLPARGPDRTHTLELGMDMSVPYRWTINGKTFEERRPLPVGQGERVRLRFVNRTMMFHPMHLHGHTFQVVAGRGAGPRKDTSIVLPMETLEVDFQADNPGQWMIHCHNVYHGEAGMMTTISYQA</sequence>
<protein>
    <submittedName>
        <fullName evidence="7">Multicopper oxidase with three cupredoxin domains (Includes cell division protein FtsP and spore coat protein CotA)</fullName>
    </submittedName>
</protein>
<evidence type="ECO:0000313" key="8">
    <source>
        <dbReference type="Proteomes" id="UP000199529"/>
    </source>
</evidence>
<keyword evidence="1" id="KW-0479">Metal-binding</keyword>
<dbReference type="InterPro" id="IPR033138">
    <property type="entry name" value="Cu_oxidase_CS"/>
</dbReference>
<keyword evidence="7" id="KW-0131">Cell cycle</keyword>
<evidence type="ECO:0000259" key="5">
    <source>
        <dbReference type="Pfam" id="PF07731"/>
    </source>
</evidence>
<keyword evidence="3" id="KW-0186">Copper</keyword>
<dbReference type="PANTHER" id="PTHR11709">
    <property type="entry name" value="MULTI-COPPER OXIDASE"/>
    <property type="match status" value="1"/>
</dbReference>
<feature type="domain" description="Plastocyanin-like" evidence="5">
    <location>
        <begin position="415"/>
        <end position="513"/>
    </location>
</feature>
<dbReference type="CDD" id="cd13861">
    <property type="entry name" value="CuRO_1_CumA_like"/>
    <property type="match status" value="1"/>
</dbReference>
<dbReference type="InterPro" id="IPR034279">
    <property type="entry name" value="CuRO_3_CopA"/>
</dbReference>
<organism evidence="7 8">
    <name type="scientific">Saccharopolyspora shandongensis</name>
    <dbReference type="NCBI Taxonomy" id="418495"/>
    <lineage>
        <taxon>Bacteria</taxon>
        <taxon>Bacillati</taxon>
        <taxon>Actinomycetota</taxon>
        <taxon>Actinomycetes</taxon>
        <taxon>Pseudonocardiales</taxon>
        <taxon>Pseudonocardiaceae</taxon>
        <taxon>Saccharopolyspora</taxon>
    </lineage>
</organism>
<dbReference type="PROSITE" id="PS51318">
    <property type="entry name" value="TAT"/>
    <property type="match status" value="1"/>
</dbReference>
<keyword evidence="7" id="KW-0946">Virion</keyword>
<evidence type="ECO:0000259" key="6">
    <source>
        <dbReference type="Pfam" id="PF07732"/>
    </source>
</evidence>
<evidence type="ECO:0000256" key="3">
    <source>
        <dbReference type="ARBA" id="ARBA00023008"/>
    </source>
</evidence>
<evidence type="ECO:0000256" key="1">
    <source>
        <dbReference type="ARBA" id="ARBA00022723"/>
    </source>
</evidence>
<reference evidence="8" key="1">
    <citation type="submission" date="2016-10" db="EMBL/GenBank/DDBJ databases">
        <authorList>
            <person name="Varghese N."/>
            <person name="Submissions S."/>
        </authorList>
    </citation>
    <scope>NUCLEOTIDE SEQUENCE [LARGE SCALE GENOMIC DNA]</scope>
    <source>
        <strain evidence="8">CGMCC 4.3530</strain>
    </source>
</reference>
<evidence type="ECO:0000259" key="4">
    <source>
        <dbReference type="Pfam" id="PF00394"/>
    </source>
</evidence>
<feature type="domain" description="Plastocyanin-like" evidence="4">
    <location>
        <begin position="262"/>
        <end position="356"/>
    </location>
</feature>
<dbReference type="PROSITE" id="PS00080">
    <property type="entry name" value="MULTICOPPER_OXIDASE2"/>
    <property type="match status" value="1"/>
</dbReference>
<keyword evidence="7" id="KW-0132">Cell division</keyword>
<dbReference type="PANTHER" id="PTHR11709:SF394">
    <property type="entry name" value="FI03373P-RELATED"/>
    <property type="match status" value="1"/>
</dbReference>
<dbReference type="InterPro" id="IPR006311">
    <property type="entry name" value="TAT_signal"/>
</dbReference>
<dbReference type="GO" id="GO:0005507">
    <property type="term" value="F:copper ion binding"/>
    <property type="evidence" value="ECO:0007669"/>
    <property type="project" value="InterPro"/>
</dbReference>
<proteinExistence type="predicted"/>
<keyword evidence="2" id="KW-0560">Oxidoreductase</keyword>
<dbReference type="EMBL" id="FNOK01000014">
    <property type="protein sequence ID" value="SDX72803.1"/>
    <property type="molecule type" value="Genomic_DNA"/>
</dbReference>
<dbReference type="Pfam" id="PF00394">
    <property type="entry name" value="Cu-oxidase"/>
    <property type="match status" value="1"/>
</dbReference>
<dbReference type="InterPro" id="IPR002355">
    <property type="entry name" value="Cu_oxidase_Cu_BS"/>
</dbReference>
<dbReference type="OrthoDB" id="345021at2"/>
<evidence type="ECO:0000313" key="7">
    <source>
        <dbReference type="EMBL" id="SDX72803.1"/>
    </source>
</evidence>
<dbReference type="InterPro" id="IPR008972">
    <property type="entry name" value="Cupredoxin"/>
</dbReference>
<dbReference type="Pfam" id="PF07732">
    <property type="entry name" value="Cu-oxidase_3"/>
    <property type="match status" value="1"/>
</dbReference>
<dbReference type="CDD" id="cd13870">
    <property type="entry name" value="CuRO_2_CopA_like_1"/>
    <property type="match status" value="1"/>
</dbReference>
<dbReference type="CDD" id="cd13896">
    <property type="entry name" value="CuRO_3_CopA"/>
    <property type="match status" value="1"/>
</dbReference>
<dbReference type="InterPro" id="IPR011706">
    <property type="entry name" value="Cu-oxidase_C"/>
</dbReference>
<evidence type="ECO:0000256" key="2">
    <source>
        <dbReference type="ARBA" id="ARBA00023002"/>
    </source>
</evidence>
<dbReference type="PROSITE" id="PS00079">
    <property type="entry name" value="MULTICOPPER_OXIDASE1"/>
    <property type="match status" value="1"/>
</dbReference>
<accession>A0A1H3E261</accession>
<dbReference type="Gene3D" id="2.60.40.420">
    <property type="entry name" value="Cupredoxins - blue copper proteins"/>
    <property type="match status" value="3"/>
</dbReference>
<keyword evidence="7" id="KW-0167">Capsid protein</keyword>